<keyword evidence="2" id="KW-1133">Transmembrane helix</keyword>
<keyword evidence="2" id="KW-0812">Transmembrane</keyword>
<accession>A0A1W5CRM0</accession>
<feature type="compositionally biased region" description="Low complexity" evidence="1">
    <location>
        <begin position="245"/>
        <end position="262"/>
    </location>
</feature>
<feature type="transmembrane region" description="Helical" evidence="2">
    <location>
        <begin position="380"/>
        <end position="404"/>
    </location>
</feature>
<evidence type="ECO:0000256" key="2">
    <source>
        <dbReference type="SAM" id="Phobius"/>
    </source>
</evidence>
<organism evidence="3 4">
    <name type="scientific">Lasallia pustulata</name>
    <dbReference type="NCBI Taxonomy" id="136370"/>
    <lineage>
        <taxon>Eukaryota</taxon>
        <taxon>Fungi</taxon>
        <taxon>Dikarya</taxon>
        <taxon>Ascomycota</taxon>
        <taxon>Pezizomycotina</taxon>
        <taxon>Lecanoromycetes</taxon>
        <taxon>OSLEUM clade</taxon>
        <taxon>Umbilicariomycetidae</taxon>
        <taxon>Umbilicariales</taxon>
        <taxon>Umbilicariaceae</taxon>
        <taxon>Lasallia</taxon>
    </lineage>
</organism>
<sequence>MSLPIPPVPLKNHCSVINNSTLYTYQPDAFQSLGLEEGGSWLQLPMGVAVTGASCLQGMSNGQEVLYIVGGTPNASTPDYRGLQYYSFANNNWTNVTPLGNVTQDRLRHGAAYLNSSSMILVYAGSQNGDCTPSSDTFLISTVPPYAVTAFSSYAPPVVSPILLSYNQSHAVVVGVGPQNKHVFIFGPTNQWQKLDATLQTGLKNSSSAQAAIVSGTDGSKVLEVFDMSESPNQITTAVLQTANGTPTSGQQTSTPTSSSPTATHVSTKPRRRDISIANWPAYNSTLAPHITRNGFSLAQGPGGLVVISGGTDDSNPVCIFNQDENQWVNATQFFGEKTPAVRTPSSTGSPVASLTATASPSSSSGAAASNGNVTRNRSLTILGATLGAVFGLAGLLILALCLLRCLRRRKRKLHGHSRSNYANDSKNNMDFADQGAEFMSEAGGSFGHRHQNSGNSATSEAIMSGRATVGSPQSKRGFFHKPGDSEGSAKSFFSRTRSPLAPSPRPISRGASAHSIGREVVALASPEARTEPRADTGWSKYFTNNSTTNLANIPAGYARHDSNSRPTTYASASQSDYTSGSGDPHESAEVPPLNIRSSPQGLASFPMHDRSSSPPLGRTGVALTKEASPVPSTPSSLHTDEVSDLDEDDHGYQRTHGPQSEGMASWTPVATSDRGSTWEERPASSLYENSLIYPHPGEKVRIPNFPGVPSSARNSQVEQESGLKRGPSVVRDFAAAGPVQPPPRAAQHPGSHSGDDQYIKRFPRRPLDADAEATDKAGHYEQRRRKERGTEDMSWLNLGN</sequence>
<evidence type="ECO:0000313" key="4">
    <source>
        <dbReference type="Proteomes" id="UP000192927"/>
    </source>
</evidence>
<feature type="compositionally biased region" description="Basic and acidic residues" evidence="1">
    <location>
        <begin position="754"/>
        <end position="782"/>
    </location>
</feature>
<evidence type="ECO:0000313" key="3">
    <source>
        <dbReference type="EMBL" id="SLM33534.1"/>
    </source>
</evidence>
<evidence type="ECO:0000256" key="1">
    <source>
        <dbReference type="SAM" id="MobiDB-lite"/>
    </source>
</evidence>
<dbReference type="SUPFAM" id="SSF117281">
    <property type="entry name" value="Kelch motif"/>
    <property type="match status" value="1"/>
</dbReference>
<dbReference type="AlphaFoldDB" id="A0A1W5CRM0"/>
<keyword evidence="2" id="KW-0472">Membrane</keyword>
<dbReference type="InterPro" id="IPR015915">
    <property type="entry name" value="Kelch-typ_b-propeller"/>
</dbReference>
<feature type="region of interest" description="Disordered" evidence="1">
    <location>
        <begin position="703"/>
        <end position="801"/>
    </location>
</feature>
<proteinExistence type="predicted"/>
<protein>
    <submittedName>
        <fullName evidence="3">Kelch-type beta propeller</fullName>
    </submittedName>
</protein>
<name>A0A1W5CRM0_9LECA</name>
<dbReference type="Gene3D" id="2.120.10.80">
    <property type="entry name" value="Kelch-type beta propeller"/>
    <property type="match status" value="1"/>
</dbReference>
<feature type="compositionally biased region" description="Low complexity" evidence="1">
    <location>
        <begin position="350"/>
        <end position="372"/>
    </location>
</feature>
<feature type="compositionally biased region" description="Polar residues" evidence="1">
    <location>
        <begin position="565"/>
        <end position="582"/>
    </location>
</feature>
<feature type="region of interest" description="Disordered" evidence="1">
    <location>
        <begin position="244"/>
        <end position="273"/>
    </location>
</feature>
<dbReference type="EMBL" id="FWEW01000060">
    <property type="protein sequence ID" value="SLM33534.1"/>
    <property type="molecule type" value="Genomic_DNA"/>
</dbReference>
<reference evidence="4" key="1">
    <citation type="submission" date="2017-03" db="EMBL/GenBank/DDBJ databases">
        <authorList>
            <person name="Sharma R."/>
            <person name="Thines M."/>
        </authorList>
    </citation>
    <scope>NUCLEOTIDE SEQUENCE [LARGE SCALE GENOMIC DNA]</scope>
</reference>
<feature type="region of interest" description="Disordered" evidence="1">
    <location>
        <begin position="467"/>
        <end position="685"/>
    </location>
</feature>
<feature type="compositionally biased region" description="Polar residues" evidence="1">
    <location>
        <begin position="542"/>
        <end position="552"/>
    </location>
</feature>
<dbReference type="Proteomes" id="UP000192927">
    <property type="component" value="Unassembled WGS sequence"/>
</dbReference>
<feature type="region of interest" description="Disordered" evidence="1">
    <location>
        <begin position="340"/>
        <end position="372"/>
    </location>
</feature>
<keyword evidence="4" id="KW-1185">Reference proteome</keyword>